<evidence type="ECO:0000313" key="2">
    <source>
        <dbReference type="Proteomes" id="UP000236725"/>
    </source>
</evidence>
<protein>
    <recommendedName>
        <fullName evidence="3">Outer membrane protein beta-barrel domain-containing protein</fullName>
    </recommendedName>
</protein>
<accession>A0A8G2BXS5</accession>
<name>A0A8G2BXS5_9BACT</name>
<dbReference type="Proteomes" id="UP000236725">
    <property type="component" value="Unassembled WGS sequence"/>
</dbReference>
<gene>
    <name evidence="1" type="ORF">SAMN05444001_11249</name>
</gene>
<comment type="caution">
    <text evidence="1">The sequence shown here is derived from an EMBL/GenBank/DDBJ whole genome shotgun (WGS) entry which is preliminary data.</text>
</comment>
<evidence type="ECO:0008006" key="3">
    <source>
        <dbReference type="Google" id="ProtNLM"/>
    </source>
</evidence>
<organism evidence="1 2">
    <name type="scientific">Parabacteroides chinchillae</name>
    <dbReference type="NCBI Taxonomy" id="871327"/>
    <lineage>
        <taxon>Bacteria</taxon>
        <taxon>Pseudomonadati</taxon>
        <taxon>Bacteroidota</taxon>
        <taxon>Bacteroidia</taxon>
        <taxon>Bacteroidales</taxon>
        <taxon>Tannerellaceae</taxon>
        <taxon>Parabacteroides</taxon>
    </lineage>
</organism>
<evidence type="ECO:0000313" key="1">
    <source>
        <dbReference type="EMBL" id="SEG01667.1"/>
    </source>
</evidence>
<dbReference type="RefSeq" id="WP_146059478.1">
    <property type="nucleotide sequence ID" value="NZ_FNVS01000012.1"/>
</dbReference>
<sequence length="254" mass="28566">MRTRTLYGILVLCLFVIGIVPTTAQEKEHFTTIKDKHRIESMQRPFMMSFSLGSNFNTGGNDYSEWFGSRADVATQFDMRMNVAFARNWCAYFDLGLSFYKVQTDDLVQNIGNALLDELIPGLSKIKPSVALGVSYIVERNRWQLMPRVGIGWMSAGCSSDNSTTVDGKTTRLEIDRSPMFFNAGTSIGYRTSNKCSVIFDVSYRFPIQSCKAIHTTTLPDIPPVIVTNKSHSWANDLSVSIGIQLQMDLKKKK</sequence>
<reference evidence="1 2" key="1">
    <citation type="submission" date="2016-10" db="EMBL/GenBank/DDBJ databases">
        <authorList>
            <person name="Varghese N."/>
            <person name="Submissions S."/>
        </authorList>
    </citation>
    <scope>NUCLEOTIDE SEQUENCE [LARGE SCALE GENOMIC DNA]</scope>
    <source>
        <strain evidence="1 2">DSM 29073</strain>
    </source>
</reference>
<dbReference type="AlphaFoldDB" id="A0A8G2BXS5"/>
<dbReference type="EMBL" id="FNVS01000012">
    <property type="protein sequence ID" value="SEG01667.1"/>
    <property type="molecule type" value="Genomic_DNA"/>
</dbReference>
<proteinExistence type="predicted"/>
<keyword evidence="2" id="KW-1185">Reference proteome</keyword>